<comment type="cofactor">
    <cofactor evidence="1">
        <name>Mg(2+)</name>
        <dbReference type="ChEBI" id="CHEBI:18420"/>
    </cofactor>
</comment>
<proteinExistence type="predicted"/>
<dbReference type="EMBL" id="LBTR01000018">
    <property type="protein sequence ID" value="KKQ45153.1"/>
    <property type="molecule type" value="Genomic_DNA"/>
</dbReference>
<dbReference type="InterPro" id="IPR015797">
    <property type="entry name" value="NUDIX_hydrolase-like_dom_sf"/>
</dbReference>
<evidence type="ECO:0000313" key="4">
    <source>
        <dbReference type="EMBL" id="KKQ45153.1"/>
    </source>
</evidence>
<keyword evidence="2 4" id="KW-0378">Hydrolase</keyword>
<sequence length="151" mass="17429">MALLLKIWKLLKLPSGIQLFIMRMFNDQFLIGVTGIFFDDSGRILLFRHTYRNTDRWSLPGGYIKGKEHPKEGIEREVKEESGLIVSADERLRIRTDRDSARLDIVYMGKLMGGDFIPSKEVSESKLFAFEDLPKIPKDQFFFISKALGNI</sequence>
<reference evidence="4 5" key="1">
    <citation type="journal article" date="2015" name="Nature">
        <title>rRNA introns, odd ribosomes, and small enigmatic genomes across a large radiation of phyla.</title>
        <authorList>
            <person name="Brown C.T."/>
            <person name="Hug L.A."/>
            <person name="Thomas B.C."/>
            <person name="Sharon I."/>
            <person name="Castelle C.J."/>
            <person name="Singh A."/>
            <person name="Wilkins M.J."/>
            <person name="Williams K.H."/>
            <person name="Banfield J.F."/>
        </authorList>
    </citation>
    <scope>NUCLEOTIDE SEQUENCE [LARGE SCALE GENOMIC DNA]</scope>
</reference>
<dbReference type="Proteomes" id="UP000034603">
    <property type="component" value="Unassembled WGS sequence"/>
</dbReference>
<feature type="domain" description="Nudix hydrolase" evidence="3">
    <location>
        <begin position="10"/>
        <end position="151"/>
    </location>
</feature>
<dbReference type="AlphaFoldDB" id="A0A0G0HPU3"/>
<dbReference type="Pfam" id="PF00293">
    <property type="entry name" value="NUDIX"/>
    <property type="match status" value="1"/>
</dbReference>
<evidence type="ECO:0000256" key="2">
    <source>
        <dbReference type="ARBA" id="ARBA00022801"/>
    </source>
</evidence>
<dbReference type="InterPro" id="IPR000086">
    <property type="entry name" value="NUDIX_hydrolase_dom"/>
</dbReference>
<dbReference type="Gene3D" id="3.90.79.10">
    <property type="entry name" value="Nucleoside Triphosphate Pyrophosphohydrolase"/>
    <property type="match status" value="1"/>
</dbReference>
<dbReference type="GO" id="GO:0016787">
    <property type="term" value="F:hydrolase activity"/>
    <property type="evidence" value="ECO:0007669"/>
    <property type="project" value="UniProtKB-KW"/>
</dbReference>
<organism evidence="4 5">
    <name type="scientific">Candidatus Woesebacteria bacterium GW2011_GWA1_37_8</name>
    <dbReference type="NCBI Taxonomy" id="1618546"/>
    <lineage>
        <taxon>Bacteria</taxon>
        <taxon>Candidatus Woeseibacteriota</taxon>
    </lineage>
</organism>
<name>A0A0G0HPU3_9BACT</name>
<dbReference type="SUPFAM" id="SSF55811">
    <property type="entry name" value="Nudix"/>
    <property type="match status" value="1"/>
</dbReference>
<dbReference type="PROSITE" id="PS00893">
    <property type="entry name" value="NUDIX_BOX"/>
    <property type="match status" value="1"/>
</dbReference>
<protein>
    <submittedName>
        <fullName evidence="4">NUDIX hydrolase</fullName>
    </submittedName>
</protein>
<dbReference type="InterPro" id="IPR020084">
    <property type="entry name" value="NUDIX_hydrolase_CS"/>
</dbReference>
<dbReference type="PROSITE" id="PS51462">
    <property type="entry name" value="NUDIX"/>
    <property type="match status" value="1"/>
</dbReference>
<comment type="caution">
    <text evidence="4">The sequence shown here is derived from an EMBL/GenBank/DDBJ whole genome shotgun (WGS) entry which is preliminary data.</text>
</comment>
<dbReference type="PANTHER" id="PTHR43046">
    <property type="entry name" value="GDP-MANNOSE MANNOSYL HYDROLASE"/>
    <property type="match status" value="1"/>
</dbReference>
<gene>
    <name evidence="4" type="ORF">US62_C0018G0003</name>
</gene>
<evidence type="ECO:0000313" key="5">
    <source>
        <dbReference type="Proteomes" id="UP000034603"/>
    </source>
</evidence>
<dbReference type="PANTHER" id="PTHR43046:SF16">
    <property type="entry name" value="ADP-RIBOSE PYROPHOSPHATASE YJHB-RELATED"/>
    <property type="match status" value="1"/>
</dbReference>
<evidence type="ECO:0000256" key="1">
    <source>
        <dbReference type="ARBA" id="ARBA00001946"/>
    </source>
</evidence>
<evidence type="ECO:0000259" key="3">
    <source>
        <dbReference type="PROSITE" id="PS51462"/>
    </source>
</evidence>
<accession>A0A0G0HPU3</accession>